<keyword evidence="1" id="KW-0812">Transmembrane</keyword>
<evidence type="ECO:0000256" key="1">
    <source>
        <dbReference type="SAM" id="Phobius"/>
    </source>
</evidence>
<comment type="caution">
    <text evidence="2">The sequence shown here is derived from an EMBL/GenBank/DDBJ whole genome shotgun (WGS) entry which is preliminary data.</text>
</comment>
<dbReference type="PANTHER" id="PTHR43044:SF1">
    <property type="entry name" value="QUINOL:CYTOCHROME C OXIDOREDUCTASE QUINONE-BINDING SUBUNIT 2"/>
    <property type="match status" value="1"/>
</dbReference>
<organism evidence="2 3">
    <name type="scientific">Oceaniferula marina</name>
    <dbReference type="NCBI Taxonomy" id="2748318"/>
    <lineage>
        <taxon>Bacteria</taxon>
        <taxon>Pseudomonadati</taxon>
        <taxon>Verrucomicrobiota</taxon>
        <taxon>Verrucomicrobiia</taxon>
        <taxon>Verrucomicrobiales</taxon>
        <taxon>Verrucomicrobiaceae</taxon>
        <taxon>Oceaniferula</taxon>
    </lineage>
</organism>
<feature type="transmembrane region" description="Helical" evidence="1">
    <location>
        <begin position="65"/>
        <end position="91"/>
    </location>
</feature>
<proteinExistence type="predicted"/>
<dbReference type="EMBL" id="JACBAZ010000002">
    <property type="protein sequence ID" value="NWK55216.1"/>
    <property type="molecule type" value="Genomic_DNA"/>
</dbReference>
<dbReference type="AlphaFoldDB" id="A0A851GCR5"/>
<feature type="transmembrane region" description="Helical" evidence="1">
    <location>
        <begin position="250"/>
        <end position="273"/>
    </location>
</feature>
<accession>A0A851GCR5</accession>
<feature type="transmembrane region" description="Helical" evidence="1">
    <location>
        <begin position="407"/>
        <end position="427"/>
    </location>
</feature>
<evidence type="ECO:0000313" key="2">
    <source>
        <dbReference type="EMBL" id="NWK55216.1"/>
    </source>
</evidence>
<gene>
    <name evidence="2" type="ORF">HW115_06315</name>
</gene>
<feature type="transmembrane region" description="Helical" evidence="1">
    <location>
        <begin position="335"/>
        <end position="353"/>
    </location>
</feature>
<feature type="transmembrane region" description="Helical" evidence="1">
    <location>
        <begin position="365"/>
        <end position="383"/>
    </location>
</feature>
<feature type="transmembrane region" description="Helical" evidence="1">
    <location>
        <begin position="294"/>
        <end position="315"/>
    </location>
</feature>
<dbReference type="RefSeq" id="WP_178931746.1">
    <property type="nucleotide sequence ID" value="NZ_JACBAZ010000002.1"/>
</dbReference>
<dbReference type="Proteomes" id="UP000557872">
    <property type="component" value="Unassembled WGS sequence"/>
</dbReference>
<keyword evidence="1" id="KW-1133">Transmembrane helix</keyword>
<feature type="transmembrane region" description="Helical" evidence="1">
    <location>
        <begin position="173"/>
        <end position="194"/>
    </location>
</feature>
<keyword evidence="1" id="KW-0472">Membrane</keyword>
<evidence type="ECO:0008006" key="4">
    <source>
        <dbReference type="Google" id="ProtNLM"/>
    </source>
</evidence>
<sequence>MGHFVTSKDIPADGEHIAPGKLALPMMVCGVIALLGIILSVYLLFIHGDSTEVNQPADTVQGQYAYSWLFAFIFFISITLGGTFWMLLHHVSNSGWGIAVRRLMENLASVFPWFAILAIPFFFPEVQKHLYEWMNEHRIAGTGTYGSVTPEVKETLYANHQALLAAKEFYMNLPFWFGRMVFYFVALGGGIIWLKKISVAQDHDPNPGVERLIFSRKLSMFFLVVFGLTATFLVFDLVKALDFKWFSTMYGVYFFAGCVLNGMALLILTSILLRRAGYLQTVMSPEHHHVMGKLTFAFVVFWGYVTFSQFFLIWYANITEETSYFLLRNTGNWNTASVCLVFGHFALPFLFLLRSDVKKKPGLMIPITIYLFTLHALDHYIMVTPERGPSLTMFSEGGPQLFSTGNVFWLDLIAFVTIGCFFAYFYMRALTKSSLFPHRDPRILESANLFN</sequence>
<name>A0A851GCR5_9BACT</name>
<feature type="transmembrane region" description="Helical" evidence="1">
    <location>
        <begin position="220"/>
        <end position="238"/>
    </location>
</feature>
<feature type="transmembrane region" description="Helical" evidence="1">
    <location>
        <begin position="103"/>
        <end position="123"/>
    </location>
</feature>
<protein>
    <recommendedName>
        <fullName evidence="4">Quinol:cytochrome C oxidoreductase</fullName>
    </recommendedName>
</protein>
<keyword evidence="3" id="KW-1185">Reference proteome</keyword>
<evidence type="ECO:0000313" key="3">
    <source>
        <dbReference type="Proteomes" id="UP000557872"/>
    </source>
</evidence>
<feature type="transmembrane region" description="Helical" evidence="1">
    <location>
        <begin position="22"/>
        <end position="45"/>
    </location>
</feature>
<reference evidence="2 3" key="1">
    <citation type="submission" date="2020-07" db="EMBL/GenBank/DDBJ databases">
        <title>Roseicoccus Jingziensis gen. nov., sp. nov., isolated from coastal seawater.</title>
        <authorList>
            <person name="Feng X."/>
        </authorList>
    </citation>
    <scope>NUCLEOTIDE SEQUENCE [LARGE SCALE GENOMIC DNA]</scope>
    <source>
        <strain evidence="2 3">N1E253</strain>
    </source>
</reference>
<dbReference type="PANTHER" id="PTHR43044">
    <property type="match status" value="1"/>
</dbReference>